<proteinExistence type="predicted"/>
<comment type="caution">
    <text evidence="1">The sequence shown here is derived from an EMBL/GenBank/DDBJ whole genome shotgun (WGS) entry which is preliminary data.</text>
</comment>
<accession>A0ABT9FGC4</accession>
<sequence length="172" mass="20041">MKANEIIEAAQKRSYIHHPKTGNTYKVTGFRKHKRSNDEWVETVDYENEEGAKFSRTAEMFSTFTLSTKSAPLDPRFDEAVSTLKLLRKVQEEKNVIMQYGVDLTNYESGIHERLTVICSLLLGCDVKDIEWWLYDSSEGYRQYTFTDSDIEVDLEKAEAFATYHYQKEKAI</sequence>
<name>A0ABT9FGC4_9GAMM</name>
<dbReference type="Proteomes" id="UP001177212">
    <property type="component" value="Unassembled WGS sequence"/>
</dbReference>
<dbReference type="RefSeq" id="WP_305472581.1">
    <property type="nucleotide sequence ID" value="NZ_JAUYVT010000014.1"/>
</dbReference>
<evidence type="ECO:0008006" key="3">
    <source>
        <dbReference type="Google" id="ProtNLM"/>
    </source>
</evidence>
<dbReference type="EMBL" id="JAUYVT010000014">
    <property type="protein sequence ID" value="MDP2565832.1"/>
    <property type="molecule type" value="Genomic_DNA"/>
</dbReference>
<evidence type="ECO:0000313" key="1">
    <source>
        <dbReference type="EMBL" id="MDP2565832.1"/>
    </source>
</evidence>
<protein>
    <recommendedName>
        <fullName evidence="3">DUF4376 domain-containing protein</fullName>
    </recommendedName>
</protein>
<evidence type="ECO:0000313" key="2">
    <source>
        <dbReference type="Proteomes" id="UP001177212"/>
    </source>
</evidence>
<gene>
    <name evidence="1" type="ORF">Q8W34_14390</name>
</gene>
<reference evidence="1" key="1">
    <citation type="submission" date="2023-07" db="EMBL/GenBank/DDBJ databases">
        <title>Genome content predicts the carbon catabolic preferences of heterotrophic bacteria.</title>
        <authorList>
            <person name="Gralka M."/>
        </authorList>
    </citation>
    <scope>NUCLEOTIDE SEQUENCE</scope>
    <source>
        <strain evidence="1">4G09</strain>
    </source>
</reference>
<keyword evidence="2" id="KW-1185">Reference proteome</keyword>
<organism evidence="1 2">
    <name type="scientific">Pseudoalteromonas marina</name>
    <dbReference type="NCBI Taxonomy" id="267375"/>
    <lineage>
        <taxon>Bacteria</taxon>
        <taxon>Pseudomonadati</taxon>
        <taxon>Pseudomonadota</taxon>
        <taxon>Gammaproteobacteria</taxon>
        <taxon>Alteromonadales</taxon>
        <taxon>Pseudoalteromonadaceae</taxon>
        <taxon>Pseudoalteromonas</taxon>
    </lineage>
</organism>